<dbReference type="RefSeq" id="XP_064660447.1">
    <property type="nucleotide sequence ID" value="XM_064801817.1"/>
</dbReference>
<dbReference type="EMBL" id="JAVRRT010000006">
    <property type="protein sequence ID" value="KAK5171419.1"/>
    <property type="molecule type" value="Genomic_DNA"/>
</dbReference>
<organism evidence="2 3">
    <name type="scientific">Saxophila tyrrhenica</name>
    <dbReference type="NCBI Taxonomy" id="1690608"/>
    <lineage>
        <taxon>Eukaryota</taxon>
        <taxon>Fungi</taxon>
        <taxon>Dikarya</taxon>
        <taxon>Ascomycota</taxon>
        <taxon>Pezizomycotina</taxon>
        <taxon>Dothideomycetes</taxon>
        <taxon>Dothideomycetidae</taxon>
        <taxon>Mycosphaerellales</taxon>
        <taxon>Extremaceae</taxon>
        <taxon>Saxophila</taxon>
    </lineage>
</organism>
<evidence type="ECO:0000256" key="1">
    <source>
        <dbReference type="SAM" id="Coils"/>
    </source>
</evidence>
<sequence length="196" mass="21433">MAERAGDDQRAGEQVEMSKLDILAAVAADAPRAPTAVAAPPVAAGRTGGAQQAAQASLGLAENNNNTTAALTEEEQRLQQAHEAKRAHNQAVSAYIAANGHPDYMQHPAFPMFPTKSQLYTDPDERAKQISGYLHYVDACGFPTVETRAALCLIGLSLSDIQIQEFREKLGRDDVSEETKVKFRKVFEHYGYREFK</sequence>
<evidence type="ECO:0000313" key="3">
    <source>
        <dbReference type="Proteomes" id="UP001337655"/>
    </source>
</evidence>
<accession>A0AAV9PD89</accession>
<dbReference type="AlphaFoldDB" id="A0AAV9PD89"/>
<comment type="caution">
    <text evidence="2">The sequence shown here is derived from an EMBL/GenBank/DDBJ whole genome shotgun (WGS) entry which is preliminary data.</text>
</comment>
<feature type="coiled-coil region" evidence="1">
    <location>
        <begin position="64"/>
        <end position="91"/>
    </location>
</feature>
<dbReference type="Proteomes" id="UP001337655">
    <property type="component" value="Unassembled WGS sequence"/>
</dbReference>
<keyword evidence="3" id="KW-1185">Reference proteome</keyword>
<evidence type="ECO:0000313" key="2">
    <source>
        <dbReference type="EMBL" id="KAK5171419.1"/>
    </source>
</evidence>
<keyword evidence="1" id="KW-0175">Coiled coil</keyword>
<gene>
    <name evidence="2" type="ORF">LTR77_004563</name>
</gene>
<name>A0AAV9PD89_9PEZI</name>
<dbReference type="GeneID" id="89925909"/>
<reference evidence="2 3" key="1">
    <citation type="submission" date="2023-08" db="EMBL/GenBank/DDBJ databases">
        <title>Black Yeasts Isolated from many extreme environments.</title>
        <authorList>
            <person name="Coleine C."/>
            <person name="Stajich J.E."/>
            <person name="Selbmann L."/>
        </authorList>
    </citation>
    <scope>NUCLEOTIDE SEQUENCE [LARGE SCALE GENOMIC DNA]</scope>
    <source>
        <strain evidence="2 3">CCFEE 5935</strain>
    </source>
</reference>
<proteinExistence type="predicted"/>
<protein>
    <submittedName>
        <fullName evidence="2">Uncharacterized protein</fullName>
    </submittedName>
</protein>